<accession>A0A914GZJ6</accession>
<feature type="chain" id="PRO_5037664700" evidence="1">
    <location>
        <begin position="20"/>
        <end position="201"/>
    </location>
</feature>
<dbReference type="AlphaFoldDB" id="A0A914GZJ6"/>
<keyword evidence="2" id="KW-1185">Reference proteome</keyword>
<reference evidence="3" key="1">
    <citation type="submission" date="2022-11" db="UniProtKB">
        <authorList>
            <consortium name="WormBaseParasite"/>
        </authorList>
    </citation>
    <scope>IDENTIFICATION</scope>
</reference>
<sequence length="201" mass="22653">MHPIMICFVVLTAIVGINGQLLENVEPKKDEKDSIAGTGIGLQLENVDPKKEKEDELDADDKRAVETLRKAIDEYKQEPKVLVEVLDVGNCRKAVKDFCPCGWAKCVRRMAYSCTNELTKCCPINYDLKCCISEHECFDYCIQDYDKQWGAKSSYPDLCSRACRRKKIFPECDHCSEGASSSAFMDCTIECYVVPLVIPSV</sequence>
<proteinExistence type="predicted"/>
<organism evidence="2 3">
    <name type="scientific">Globodera rostochiensis</name>
    <name type="common">Golden nematode worm</name>
    <name type="synonym">Heterodera rostochiensis</name>
    <dbReference type="NCBI Taxonomy" id="31243"/>
    <lineage>
        <taxon>Eukaryota</taxon>
        <taxon>Metazoa</taxon>
        <taxon>Ecdysozoa</taxon>
        <taxon>Nematoda</taxon>
        <taxon>Chromadorea</taxon>
        <taxon>Rhabditida</taxon>
        <taxon>Tylenchina</taxon>
        <taxon>Tylenchomorpha</taxon>
        <taxon>Tylenchoidea</taxon>
        <taxon>Heteroderidae</taxon>
        <taxon>Heteroderinae</taxon>
        <taxon>Globodera</taxon>
    </lineage>
</organism>
<protein>
    <submittedName>
        <fullName evidence="3">Uncharacterized protein</fullName>
    </submittedName>
</protein>
<dbReference type="Proteomes" id="UP000887572">
    <property type="component" value="Unplaced"/>
</dbReference>
<evidence type="ECO:0000256" key="1">
    <source>
        <dbReference type="SAM" id="SignalP"/>
    </source>
</evidence>
<evidence type="ECO:0000313" key="3">
    <source>
        <dbReference type="WBParaSite" id="Gr19_v10_g12804.t1"/>
    </source>
</evidence>
<evidence type="ECO:0000313" key="2">
    <source>
        <dbReference type="Proteomes" id="UP000887572"/>
    </source>
</evidence>
<feature type="signal peptide" evidence="1">
    <location>
        <begin position="1"/>
        <end position="19"/>
    </location>
</feature>
<dbReference type="WBParaSite" id="Gr19_v10_g12804.t1">
    <property type="protein sequence ID" value="Gr19_v10_g12804.t1"/>
    <property type="gene ID" value="Gr19_v10_g12804"/>
</dbReference>
<name>A0A914GZJ6_GLORO</name>
<keyword evidence="1" id="KW-0732">Signal</keyword>